<reference evidence="7 8" key="1">
    <citation type="journal article" date="2014" name="Curr. Microbiol.">
        <title>Spirosoma radiotolerans sp. nov., a gamma-radiation-resistant bacterium isolated from gamma ray-irradiated soil.</title>
        <authorList>
            <person name="Lee J.J."/>
            <person name="Srinivasan S."/>
            <person name="Lim S."/>
            <person name="Joe M."/>
            <person name="Im S."/>
            <person name="Bae S.I."/>
            <person name="Park K.R."/>
            <person name="Han J.H."/>
            <person name="Park S.H."/>
            <person name="Joo B.M."/>
            <person name="Park S.J."/>
            <person name="Kim M.K."/>
        </authorList>
    </citation>
    <scope>NUCLEOTIDE SEQUENCE [LARGE SCALE GENOMIC DNA]</scope>
    <source>
        <strain evidence="7 8">DG5A</strain>
    </source>
</reference>
<evidence type="ECO:0000256" key="4">
    <source>
        <dbReference type="ARBA" id="ARBA00023136"/>
    </source>
</evidence>
<dbReference type="PANTHER" id="PTHR30386:SF26">
    <property type="entry name" value="TRANSPORT PROTEIN COMB"/>
    <property type="match status" value="1"/>
</dbReference>
<comment type="subcellular location">
    <subcellularLocation>
        <location evidence="1">Membrane</location>
        <topology evidence="1">Single-pass membrane protein</topology>
    </subcellularLocation>
</comment>
<dbReference type="STRING" id="1379870.SD10_18780"/>
<dbReference type="PRINTS" id="PR01490">
    <property type="entry name" value="RTXTOXIND"/>
</dbReference>
<keyword evidence="8" id="KW-1185">Reference proteome</keyword>
<dbReference type="GO" id="GO:0016020">
    <property type="term" value="C:membrane"/>
    <property type="evidence" value="ECO:0007669"/>
    <property type="project" value="UniProtKB-SubCell"/>
</dbReference>
<proteinExistence type="predicted"/>
<accession>A0A0E3ZXX2</accession>
<dbReference type="PANTHER" id="PTHR30386">
    <property type="entry name" value="MEMBRANE FUSION SUBUNIT OF EMRAB-TOLC MULTIDRUG EFFLUX PUMP"/>
    <property type="match status" value="1"/>
</dbReference>
<dbReference type="RefSeq" id="WP_046575833.1">
    <property type="nucleotide sequence ID" value="NZ_CP010429.1"/>
</dbReference>
<keyword evidence="4 5" id="KW-0472">Membrane</keyword>
<feature type="domain" description="AprE-like beta-barrel" evidence="6">
    <location>
        <begin position="330"/>
        <end position="411"/>
    </location>
</feature>
<protein>
    <recommendedName>
        <fullName evidence="6">AprE-like beta-barrel domain-containing protein</fullName>
    </recommendedName>
</protein>
<evidence type="ECO:0000313" key="8">
    <source>
        <dbReference type="Proteomes" id="UP000033054"/>
    </source>
</evidence>
<sequence>MNPRSDYFTELRSEEVQELMARSPTWLLRWGILVVLLVVALIFAGAWLVHYPDLIHASFKLTSTNAPKAVLTRTDGKLVRLLVQDGQLVRSGDQLAYLESTANHADVVRLSGELSKAWGLASRGHLEALNLLTLSSYSQLGELQNAYQTFEQAHIQLRAYLANGFYSQKKRLLQQEIVDLTLLADNLRTQHQIQARDMALAQQDYDIQAQLARDKVIAPLELTREESKNIARKLPYQQTASALISNLTAQRAKQKEILELDKQVAEERDKFLQALNTLQSAADSWKLKYIMTAPVNGRVSFQGMLQENQSVAVNQEIFYVAPRSTDYYGEVRIPQQNSGKVAVGQSVLIKFAGYPYQEFGAVRGCIARIADVSLKDSVFLTKVLLPTGLQTTYGKQLAYKTGMAASAEIITNDSRLLEKLFYQIRKVGNGQ</sequence>
<dbReference type="Gene3D" id="2.40.30.170">
    <property type="match status" value="1"/>
</dbReference>
<dbReference type="Pfam" id="PF26002">
    <property type="entry name" value="Beta-barrel_AprE"/>
    <property type="match status" value="1"/>
</dbReference>
<evidence type="ECO:0000256" key="3">
    <source>
        <dbReference type="ARBA" id="ARBA00022989"/>
    </source>
</evidence>
<name>A0A0E3ZXX2_9BACT</name>
<dbReference type="OrthoDB" id="7057889at2"/>
<feature type="transmembrane region" description="Helical" evidence="5">
    <location>
        <begin position="27"/>
        <end position="49"/>
    </location>
</feature>
<evidence type="ECO:0000256" key="5">
    <source>
        <dbReference type="SAM" id="Phobius"/>
    </source>
</evidence>
<evidence type="ECO:0000256" key="2">
    <source>
        <dbReference type="ARBA" id="ARBA00022692"/>
    </source>
</evidence>
<gene>
    <name evidence="7" type="ORF">SD10_18780</name>
</gene>
<dbReference type="PATRIC" id="fig|1379870.5.peg.4057"/>
<evidence type="ECO:0000256" key="1">
    <source>
        <dbReference type="ARBA" id="ARBA00004167"/>
    </source>
</evidence>
<dbReference type="AlphaFoldDB" id="A0A0E3ZXX2"/>
<dbReference type="HOGENOM" id="CLU_050642_0_0_10"/>
<evidence type="ECO:0000313" key="7">
    <source>
        <dbReference type="EMBL" id="AKD56638.1"/>
    </source>
</evidence>
<dbReference type="InterPro" id="IPR050739">
    <property type="entry name" value="MFP"/>
</dbReference>
<keyword evidence="3 5" id="KW-1133">Transmembrane helix</keyword>
<dbReference type="InterPro" id="IPR058982">
    <property type="entry name" value="Beta-barrel_AprE"/>
</dbReference>
<organism evidence="7 8">
    <name type="scientific">Spirosoma radiotolerans</name>
    <dbReference type="NCBI Taxonomy" id="1379870"/>
    <lineage>
        <taxon>Bacteria</taxon>
        <taxon>Pseudomonadati</taxon>
        <taxon>Bacteroidota</taxon>
        <taxon>Cytophagia</taxon>
        <taxon>Cytophagales</taxon>
        <taxon>Cytophagaceae</taxon>
        <taxon>Spirosoma</taxon>
    </lineage>
</organism>
<dbReference type="EMBL" id="CP010429">
    <property type="protein sequence ID" value="AKD56638.1"/>
    <property type="molecule type" value="Genomic_DNA"/>
</dbReference>
<dbReference type="KEGG" id="srd:SD10_18780"/>
<keyword evidence="2 5" id="KW-0812">Transmembrane</keyword>
<dbReference type="Proteomes" id="UP000033054">
    <property type="component" value="Chromosome"/>
</dbReference>
<evidence type="ECO:0000259" key="6">
    <source>
        <dbReference type="Pfam" id="PF26002"/>
    </source>
</evidence>